<feature type="transmembrane region" description="Helical" evidence="10">
    <location>
        <begin position="82"/>
        <end position="107"/>
    </location>
</feature>
<feature type="compositionally biased region" description="Basic and acidic residues" evidence="9">
    <location>
        <begin position="411"/>
        <end position="421"/>
    </location>
</feature>
<reference evidence="11" key="4">
    <citation type="submission" date="2025-09" db="UniProtKB">
        <authorList>
            <consortium name="Ensembl"/>
        </authorList>
    </citation>
    <scope>IDENTIFICATION</scope>
    <source>
        <strain evidence="11">HNI</strain>
    </source>
</reference>
<feature type="transmembrane region" description="Helical" evidence="10">
    <location>
        <begin position="138"/>
        <end position="157"/>
    </location>
</feature>
<dbReference type="FunFam" id="1.10.3430.10:FF:000002">
    <property type="entry name" value="urea transporter 2"/>
    <property type="match status" value="1"/>
</dbReference>
<reference evidence="11 12" key="2">
    <citation type="submission" date="2017-04" db="EMBL/GenBank/DDBJ databases">
        <title>CpG methylation of centromeres and impact of large insertions on vertebrate speciation.</title>
        <authorList>
            <person name="Ichikawa K."/>
            <person name="Yoshimura J."/>
            <person name="Morishita S."/>
        </authorList>
    </citation>
    <scope>NUCLEOTIDE SEQUENCE</scope>
    <source>
        <strain evidence="11 12">HNI</strain>
    </source>
</reference>
<evidence type="ECO:0000313" key="12">
    <source>
        <dbReference type="Proteomes" id="UP000265180"/>
    </source>
</evidence>
<dbReference type="InterPro" id="IPR029020">
    <property type="entry name" value="Ammonium/urea_transptr"/>
</dbReference>
<feature type="transmembrane region" description="Helical" evidence="10">
    <location>
        <begin position="239"/>
        <end position="265"/>
    </location>
</feature>
<evidence type="ECO:0000256" key="9">
    <source>
        <dbReference type="SAM" id="MobiDB-lite"/>
    </source>
</evidence>
<dbReference type="AlphaFoldDB" id="A0A3P9KEH0"/>
<keyword evidence="5 10" id="KW-1133">Transmembrane helix</keyword>
<sequence>MEEELLNAVCVRLELYDTKSFIYWNRAVKEKDPKPECITGTPLASEPFCSGVLRALWGFRGDMRPWGEWVKRQILAIQLIDYILRGVAQVMFVNNSLSGLLIVGGLFLQNPWWALNGLLGTAISTVSAIALRQNRDAVSAGLHGYNGSLVGILMAVFSAKGDWYLWLFIPNVLLSMLCPVVSSALSAITSKWDVPIFTLPFNILICLHISATGAAHPFFPQVCCQFQSESLNLSQVHVFLSVPVGVGQVFGCDNAWTGGVILLALLLCSPTICFHAILGSIAGLCTGLALAAPPADVYSGLWGYNSVLSCIAIGGVFYALTWQTHILALTCAFFCAYVSSATSKLMSVLSLPACTWPFCLSTLIFLLLSSANPAPCRLPLAAVSYPEENRRYLRQLKAWGRAQSSIQEATEGMKVEKEDGVTSHGPEPLSPSSVNHFPESPADSTRCSHNNRKRKVAGRMRPLSGCQLHAVQKAAQAGFSRLSICRLRIARFILKCRPG</sequence>
<comment type="catalytic activity">
    <reaction evidence="8">
        <text>urea(in) = urea(out)</text>
        <dbReference type="Rhea" id="RHEA:32799"/>
        <dbReference type="ChEBI" id="CHEBI:16199"/>
    </reaction>
</comment>
<name>A0A3P9KEH0_ORYLA</name>
<evidence type="ECO:0000256" key="8">
    <source>
        <dbReference type="ARBA" id="ARBA00033993"/>
    </source>
</evidence>
<evidence type="ECO:0000256" key="5">
    <source>
        <dbReference type="ARBA" id="ARBA00022989"/>
    </source>
</evidence>
<evidence type="ECO:0000256" key="4">
    <source>
        <dbReference type="ARBA" id="ARBA00022692"/>
    </source>
</evidence>
<evidence type="ECO:0000313" key="11">
    <source>
        <dbReference type="Ensembl" id="ENSORLP00020006734.1"/>
    </source>
</evidence>
<comment type="subcellular location">
    <subcellularLocation>
        <location evidence="1">Cell membrane</location>
        <topology evidence="1">Multi-pass membrane protein</topology>
    </subcellularLocation>
</comment>
<feature type="transmembrane region" description="Helical" evidence="10">
    <location>
        <begin position="326"/>
        <end position="343"/>
    </location>
</feature>
<dbReference type="PANTHER" id="PTHR10464">
    <property type="entry name" value="UREA TRANSPORTER"/>
    <property type="match status" value="1"/>
</dbReference>
<keyword evidence="7" id="KW-0325">Glycoprotein</keyword>
<dbReference type="InterPro" id="IPR004937">
    <property type="entry name" value="Urea_transporter"/>
</dbReference>
<keyword evidence="3" id="KW-1003">Cell membrane</keyword>
<evidence type="ECO:0000256" key="1">
    <source>
        <dbReference type="ARBA" id="ARBA00004651"/>
    </source>
</evidence>
<reference key="1">
    <citation type="journal article" date="2007" name="Nature">
        <title>The medaka draft genome and insights into vertebrate genome evolution.</title>
        <authorList>
            <person name="Kasahara M."/>
            <person name="Naruse K."/>
            <person name="Sasaki S."/>
            <person name="Nakatani Y."/>
            <person name="Qu W."/>
            <person name="Ahsan B."/>
            <person name="Yamada T."/>
            <person name="Nagayasu Y."/>
            <person name="Doi K."/>
            <person name="Kasai Y."/>
            <person name="Jindo T."/>
            <person name="Kobayashi D."/>
            <person name="Shimada A."/>
            <person name="Toyoda A."/>
            <person name="Kuroki Y."/>
            <person name="Fujiyama A."/>
            <person name="Sasaki T."/>
            <person name="Shimizu A."/>
            <person name="Asakawa S."/>
            <person name="Shimizu N."/>
            <person name="Hashimoto S."/>
            <person name="Yang J."/>
            <person name="Lee Y."/>
            <person name="Matsushima K."/>
            <person name="Sugano S."/>
            <person name="Sakaizumi M."/>
            <person name="Narita T."/>
            <person name="Ohishi K."/>
            <person name="Haga S."/>
            <person name="Ohta F."/>
            <person name="Nomoto H."/>
            <person name="Nogata K."/>
            <person name="Morishita T."/>
            <person name="Endo T."/>
            <person name="Shin-I T."/>
            <person name="Takeda H."/>
            <person name="Morishita S."/>
            <person name="Kohara Y."/>
        </authorList>
    </citation>
    <scope>NUCLEOTIDE SEQUENCE [LARGE SCALE GENOMIC DNA]</scope>
    <source>
        <strain>Hd-rR</strain>
    </source>
</reference>
<dbReference type="Ensembl" id="ENSORLT00020004083.1">
    <property type="protein sequence ID" value="ENSORLP00020006734.1"/>
    <property type="gene ID" value="ENSORLG00020007639.1"/>
</dbReference>
<keyword evidence="6 10" id="KW-0472">Membrane</keyword>
<evidence type="ECO:0000256" key="2">
    <source>
        <dbReference type="ARBA" id="ARBA00005914"/>
    </source>
</evidence>
<feature type="transmembrane region" description="Helical" evidence="10">
    <location>
        <begin position="163"/>
        <end position="185"/>
    </location>
</feature>
<evidence type="ECO:0000256" key="3">
    <source>
        <dbReference type="ARBA" id="ARBA00022475"/>
    </source>
</evidence>
<evidence type="ECO:0000256" key="7">
    <source>
        <dbReference type="ARBA" id="ARBA00023180"/>
    </source>
</evidence>
<feature type="transmembrane region" description="Helical" evidence="10">
    <location>
        <begin position="113"/>
        <end position="131"/>
    </location>
</feature>
<feature type="region of interest" description="Disordered" evidence="9">
    <location>
        <begin position="410"/>
        <end position="454"/>
    </location>
</feature>
<dbReference type="PANTHER" id="PTHR10464:SF15">
    <property type="entry name" value="FACILITATED UREA TRANSPORTER"/>
    <property type="match status" value="1"/>
</dbReference>
<reference evidence="11" key="3">
    <citation type="submission" date="2025-08" db="UniProtKB">
        <authorList>
            <consortium name="Ensembl"/>
        </authorList>
    </citation>
    <scope>IDENTIFICATION</scope>
    <source>
        <strain evidence="11">HNI</strain>
    </source>
</reference>
<evidence type="ECO:0000256" key="6">
    <source>
        <dbReference type="ARBA" id="ARBA00023136"/>
    </source>
</evidence>
<organism evidence="11 12">
    <name type="scientific">Oryzias latipes</name>
    <name type="common">Japanese rice fish</name>
    <name type="synonym">Japanese killifish</name>
    <dbReference type="NCBI Taxonomy" id="8090"/>
    <lineage>
        <taxon>Eukaryota</taxon>
        <taxon>Metazoa</taxon>
        <taxon>Chordata</taxon>
        <taxon>Craniata</taxon>
        <taxon>Vertebrata</taxon>
        <taxon>Euteleostomi</taxon>
        <taxon>Actinopterygii</taxon>
        <taxon>Neopterygii</taxon>
        <taxon>Teleostei</taxon>
        <taxon>Neoteleostei</taxon>
        <taxon>Acanthomorphata</taxon>
        <taxon>Ovalentaria</taxon>
        <taxon>Atherinomorphae</taxon>
        <taxon>Beloniformes</taxon>
        <taxon>Adrianichthyidae</taxon>
        <taxon>Oryziinae</taxon>
        <taxon>Oryzias</taxon>
    </lineage>
</organism>
<feature type="transmembrane region" description="Helical" evidence="10">
    <location>
        <begin position="301"/>
        <end position="319"/>
    </location>
</feature>
<dbReference type="Gene3D" id="1.10.3430.10">
    <property type="entry name" value="Ammonium transporter AmtB like domains"/>
    <property type="match status" value="1"/>
</dbReference>
<keyword evidence="4 10" id="KW-0812">Transmembrane</keyword>
<dbReference type="GO" id="GO:0015204">
    <property type="term" value="F:urea transmembrane transporter activity"/>
    <property type="evidence" value="ECO:0007669"/>
    <property type="project" value="InterPro"/>
</dbReference>
<accession>A0A3P9KEH0</accession>
<dbReference type="GO" id="GO:0005886">
    <property type="term" value="C:plasma membrane"/>
    <property type="evidence" value="ECO:0007669"/>
    <property type="project" value="UniProtKB-SubCell"/>
</dbReference>
<evidence type="ECO:0000256" key="10">
    <source>
        <dbReference type="SAM" id="Phobius"/>
    </source>
</evidence>
<evidence type="ECO:0008006" key="13">
    <source>
        <dbReference type="Google" id="ProtNLM"/>
    </source>
</evidence>
<dbReference type="Proteomes" id="UP000265180">
    <property type="component" value="Chromosome 12"/>
</dbReference>
<dbReference type="Pfam" id="PF03253">
    <property type="entry name" value="UT"/>
    <property type="match status" value="1"/>
</dbReference>
<feature type="transmembrane region" description="Helical" evidence="10">
    <location>
        <begin position="197"/>
        <end position="219"/>
    </location>
</feature>
<comment type="similarity">
    <text evidence="2">Belongs to the urea transporter family.</text>
</comment>
<feature type="transmembrane region" description="Helical" evidence="10">
    <location>
        <begin position="349"/>
        <end position="368"/>
    </location>
</feature>
<proteinExistence type="inferred from homology"/>
<protein>
    <recommendedName>
        <fullName evidence="13">Urea transporter</fullName>
    </recommendedName>
</protein>